<geneLocation type="chloroplast" evidence="3"/>
<organism evidence="3">
    <name type="scientific">Chondria sp.</name>
    <name type="common">in: red algae</name>
    <dbReference type="NCBI Taxonomy" id="1982705"/>
    <lineage>
        <taxon>Eukaryota</taxon>
        <taxon>Rhodophyta</taxon>
        <taxon>Florideophyceae</taxon>
        <taxon>Rhodymeniophycidae</taxon>
        <taxon>Ceramiales</taxon>
        <taxon>Rhodomelaceae</taxon>
        <taxon>Chondrieae</taxon>
        <taxon>Chondria</taxon>
    </lineage>
</organism>
<proteinExistence type="predicted"/>
<dbReference type="InterPro" id="IPR025960">
    <property type="entry name" value="RVT_N"/>
</dbReference>
<name>A0A1Z1MDU7_9FLOR</name>
<evidence type="ECO:0000256" key="1">
    <source>
        <dbReference type="SAM" id="Phobius"/>
    </source>
</evidence>
<protein>
    <recommendedName>
        <fullName evidence="2">Reverse transcriptase N-terminal domain-containing protein</fullName>
    </recommendedName>
</protein>
<keyword evidence="3" id="KW-0934">Plastid</keyword>
<dbReference type="Pfam" id="PF13655">
    <property type="entry name" value="RVT_N"/>
    <property type="match status" value="1"/>
</dbReference>
<dbReference type="AlphaFoldDB" id="A0A1Z1MDU7"/>
<evidence type="ECO:0000259" key="2">
    <source>
        <dbReference type="Pfam" id="PF13655"/>
    </source>
</evidence>
<gene>
    <name evidence="3" type="primary">ConsOrf5</name>
</gene>
<dbReference type="EMBL" id="MF101431">
    <property type="protein sequence ID" value="ARW64133.1"/>
    <property type="molecule type" value="Genomic_DNA"/>
</dbReference>
<keyword evidence="1" id="KW-1133">Transmembrane helix</keyword>
<keyword evidence="1" id="KW-0812">Transmembrane</keyword>
<keyword evidence="1" id="KW-0472">Membrane</keyword>
<reference evidence="3" key="1">
    <citation type="journal article" date="2017" name="J. Phycol.">
        <title>Analysis of chloroplast genomes and a supermatrix inform reclassification of the Rhodomelaceae (Rhodophyta).</title>
        <authorList>
            <person name="Diaz-Tapia P."/>
            <person name="Maggs C.A."/>
            <person name="West J.A."/>
            <person name="Verbruggen H."/>
        </authorList>
    </citation>
    <scope>NUCLEOTIDE SEQUENCE</scope>
    <source>
        <strain evidence="3">PD745</strain>
    </source>
</reference>
<evidence type="ECO:0000313" key="3">
    <source>
        <dbReference type="EMBL" id="ARW64133.1"/>
    </source>
</evidence>
<sequence>MYTLTDQNVLYYQQHCRKFPWHIIYLRISRIQNEIYKASKKHKLIYVSHLQKYLFNSSEAKLFAIKNTFMQFYISNKRLKNSDFLSSKLSYSYIFQILLDKDIPNDIVISTTKQNLIYLLIEPYQKAKIKQLTYQQIFKDNHYIDWLIKHHSYSSNYFKINHKNLINIISSKFNSSKYISESIKNWLYSGYLENVYMFTNLVNKYSMNPIYFFRNAQIPMSDLTFVGLIEHVLFFDIIWLIFILIVNIDNISTYIQSSFVKSLPEVKYSKLKQIVKTFFYQMQLGRDLKEILLEYNFSAIYKISQTYNNYRKIFIYFRDIRYYNKYINIVLYMSDIKKSIRSASIFTKRYKLNSSINAYIYYNNIHSYYSN</sequence>
<accession>A0A1Z1MDU7</accession>
<feature type="transmembrane region" description="Helical" evidence="1">
    <location>
        <begin position="223"/>
        <end position="246"/>
    </location>
</feature>
<keyword evidence="3" id="KW-0150">Chloroplast</keyword>
<feature type="domain" description="Reverse transcriptase N-terminal" evidence="2">
    <location>
        <begin position="18"/>
        <end position="67"/>
    </location>
</feature>